<evidence type="ECO:0000313" key="7">
    <source>
        <dbReference type="EMBL" id="UXD88776.1"/>
    </source>
</evidence>
<feature type="transmembrane region" description="Helical" evidence="5">
    <location>
        <begin position="284"/>
        <end position="301"/>
    </location>
</feature>
<dbReference type="PANTHER" id="PTHR31310:SF7">
    <property type="entry name" value="PA-PHOSPHATASE RELATED-FAMILY PROTEIN DDB_G0268928"/>
    <property type="match status" value="1"/>
</dbReference>
<reference evidence="8" key="1">
    <citation type="submission" date="2020-06" db="EMBL/GenBank/DDBJ databases">
        <title>Thalassolituus marinus alknpb1M-1, a hydrocarbon-degrading bacterium isolated from the deep-sea overlying water using an in-situ strategy from the South China Sea basin.</title>
        <authorList>
            <person name="Dong C."/>
            <person name="Chen Y."/>
            <person name="Shao Z."/>
        </authorList>
    </citation>
    <scope>NUCLEOTIDE SEQUENCE [LARGE SCALE GENOMIC DNA]</scope>
    <source>
        <strain evidence="8">alknpb1M-1</strain>
    </source>
</reference>
<keyword evidence="8" id="KW-1185">Reference proteome</keyword>
<name>A0ABY6ACL7_9GAMM</name>
<sequence>MTSPVLNLRRWAGAWQQWSLDKQLTLLFPAGILLFALLFGDIRQWQPADNKAALTGTGIFFLLIALTRLALARNALSTRYEWLLRELWPVPAMLLGYLLMRLLRLELAIDALGIELMDPQMIAFDTALFGQPLPLLIQHWVSPAMTLLMESAYLHFYYAVPIGSLLWLFYYRAEQPAAFILVRQGIIYTLVAGWLLYLLVPVIGPGQWLETAFTVSLGTQDGLVYDAVNSFRYAYDCFPSLHTAVPWVTLLLCWRWYSWPLRVLVLLMTLSITLSTLYLRYHYAADVIAGVVLAVIVAQLLSRQQAGTLRPLISAA</sequence>
<feature type="transmembrane region" description="Helical" evidence="5">
    <location>
        <begin position="82"/>
        <end position="100"/>
    </location>
</feature>
<evidence type="ECO:0000256" key="3">
    <source>
        <dbReference type="ARBA" id="ARBA00022989"/>
    </source>
</evidence>
<dbReference type="EMBL" id="CP054475">
    <property type="protein sequence ID" value="UXD88776.1"/>
    <property type="molecule type" value="Genomic_DNA"/>
</dbReference>
<feature type="transmembrane region" description="Helical" evidence="5">
    <location>
        <begin position="52"/>
        <end position="70"/>
    </location>
</feature>
<evidence type="ECO:0000256" key="2">
    <source>
        <dbReference type="ARBA" id="ARBA00022692"/>
    </source>
</evidence>
<comment type="subcellular location">
    <subcellularLocation>
        <location evidence="1">Membrane</location>
        <topology evidence="1">Multi-pass membrane protein</topology>
    </subcellularLocation>
</comment>
<evidence type="ECO:0000313" key="8">
    <source>
        <dbReference type="Proteomes" id="UP001065322"/>
    </source>
</evidence>
<evidence type="ECO:0000256" key="4">
    <source>
        <dbReference type="ARBA" id="ARBA00023136"/>
    </source>
</evidence>
<evidence type="ECO:0000259" key="6">
    <source>
        <dbReference type="Pfam" id="PF14378"/>
    </source>
</evidence>
<dbReference type="InterPro" id="IPR036938">
    <property type="entry name" value="PAP2/HPO_sf"/>
</dbReference>
<dbReference type="InterPro" id="IPR052185">
    <property type="entry name" value="IPC_Synthase-Related"/>
</dbReference>
<protein>
    <submittedName>
        <fullName evidence="7">Phosphatase PAP2 family protein</fullName>
    </submittedName>
</protein>
<dbReference type="InterPro" id="IPR026841">
    <property type="entry name" value="Aur1/Ipt1"/>
</dbReference>
<feature type="transmembrane region" description="Helical" evidence="5">
    <location>
        <begin position="185"/>
        <end position="204"/>
    </location>
</feature>
<proteinExistence type="predicted"/>
<dbReference type="SUPFAM" id="SSF48317">
    <property type="entry name" value="Acid phosphatase/Vanadium-dependent haloperoxidase"/>
    <property type="match status" value="1"/>
</dbReference>
<dbReference type="Pfam" id="PF14378">
    <property type="entry name" value="PAP2_3"/>
    <property type="match status" value="1"/>
</dbReference>
<evidence type="ECO:0000256" key="1">
    <source>
        <dbReference type="ARBA" id="ARBA00004141"/>
    </source>
</evidence>
<keyword evidence="3 5" id="KW-1133">Transmembrane helix</keyword>
<feature type="transmembrane region" description="Helical" evidence="5">
    <location>
        <begin position="153"/>
        <end position="173"/>
    </location>
</feature>
<keyword evidence="2 5" id="KW-0812">Transmembrane</keyword>
<dbReference type="RefSeq" id="WP_260997501.1">
    <property type="nucleotide sequence ID" value="NZ_CP054475.1"/>
</dbReference>
<dbReference type="Proteomes" id="UP001065322">
    <property type="component" value="Chromosome"/>
</dbReference>
<keyword evidence="4 5" id="KW-0472">Membrane</keyword>
<dbReference type="Gene3D" id="1.20.144.10">
    <property type="entry name" value="Phosphatidic acid phosphatase type 2/haloperoxidase"/>
    <property type="match status" value="1"/>
</dbReference>
<accession>A0ABY6ACL7</accession>
<organism evidence="7 8">
    <name type="scientific">Thalassolituus hydrocarboniclasticus</name>
    <dbReference type="NCBI Taxonomy" id="2742796"/>
    <lineage>
        <taxon>Bacteria</taxon>
        <taxon>Pseudomonadati</taxon>
        <taxon>Pseudomonadota</taxon>
        <taxon>Gammaproteobacteria</taxon>
        <taxon>Oceanospirillales</taxon>
        <taxon>Oceanospirillaceae</taxon>
        <taxon>Thalassolituus</taxon>
    </lineage>
</organism>
<evidence type="ECO:0000256" key="5">
    <source>
        <dbReference type="SAM" id="Phobius"/>
    </source>
</evidence>
<dbReference type="PANTHER" id="PTHR31310">
    <property type="match status" value="1"/>
</dbReference>
<gene>
    <name evidence="7" type="ORF">HUF19_15625</name>
</gene>
<feature type="domain" description="Inositolphosphotransferase Aur1/Ipt1" evidence="6">
    <location>
        <begin position="121"/>
        <end position="298"/>
    </location>
</feature>
<feature type="transmembrane region" description="Helical" evidence="5">
    <location>
        <begin position="23"/>
        <end position="40"/>
    </location>
</feature>